<evidence type="ECO:0000256" key="1">
    <source>
        <dbReference type="ARBA" id="ARBA00001231"/>
    </source>
</evidence>
<reference evidence="7 8" key="1">
    <citation type="submission" date="2019-09" db="EMBL/GenBank/DDBJ databases">
        <authorList>
            <person name="Kevbrin V."/>
            <person name="Grouzdev D.S."/>
        </authorList>
    </citation>
    <scope>NUCLEOTIDE SEQUENCE [LARGE SCALE GENOMIC DNA]</scope>
    <source>
        <strain evidence="7 8">G-192</strain>
    </source>
</reference>
<name>A0A5M6ZN84_9PROT</name>
<dbReference type="InterPro" id="IPR001764">
    <property type="entry name" value="Glyco_hydro_3_N"/>
</dbReference>
<dbReference type="RefSeq" id="WP_150022407.1">
    <property type="nucleotide sequence ID" value="NZ_VWOJ01000001.1"/>
</dbReference>
<organism evidence="7 8">
    <name type="scientific">Alkalicaulis satelles</name>
    <dbReference type="NCBI Taxonomy" id="2609175"/>
    <lineage>
        <taxon>Bacteria</taxon>
        <taxon>Pseudomonadati</taxon>
        <taxon>Pseudomonadota</taxon>
        <taxon>Alphaproteobacteria</taxon>
        <taxon>Maricaulales</taxon>
        <taxon>Maricaulaceae</taxon>
        <taxon>Alkalicaulis</taxon>
    </lineage>
</organism>
<dbReference type="Gene3D" id="3.20.20.300">
    <property type="entry name" value="Glycoside hydrolase, family 3, N-terminal domain"/>
    <property type="match status" value="1"/>
</dbReference>
<dbReference type="EMBL" id="VWOJ01000001">
    <property type="protein sequence ID" value="KAA5805375.1"/>
    <property type="molecule type" value="Genomic_DNA"/>
</dbReference>
<dbReference type="GO" id="GO:0004563">
    <property type="term" value="F:beta-N-acetylhexosaminidase activity"/>
    <property type="evidence" value="ECO:0007669"/>
    <property type="project" value="UniProtKB-EC"/>
</dbReference>
<dbReference type="InterPro" id="IPR050226">
    <property type="entry name" value="NagZ_Beta-hexosaminidase"/>
</dbReference>
<keyword evidence="8" id="KW-1185">Reference proteome</keyword>
<proteinExistence type="inferred from homology"/>
<dbReference type="GO" id="GO:0009254">
    <property type="term" value="P:peptidoglycan turnover"/>
    <property type="evidence" value="ECO:0007669"/>
    <property type="project" value="TreeGrafter"/>
</dbReference>
<dbReference type="InterPro" id="IPR036962">
    <property type="entry name" value="Glyco_hydro_3_N_sf"/>
</dbReference>
<sequence length="341" mass="36864">MSGAAAVAFSVEGETLGKEEKAFFRDCDPWGFILFARNVDRPRQVRALTDSLRDCVGRDAPVFIDQEGGRVQRLRPPHWRAAPPAARFAALWDREPELALEAVRINHRLIAHELYALGIDADYAPCADIRVEGAHDVIGDRALHSDPHAVAAMATAALEGLLHQGVLGVIKHLPGHGRAGADSHFELPVVEADEETLARTDFAAFRGIKGALMAMTAHLVYTAIDRDDCATFSSEVITRVIRGDIGFDGLLMSDDLVMKALSGPLRQRTSRAFAAGCDLVIHNGAMPDMIEIAHATPRLDHDALRRADAALAARRAPDPFDPDAGQAALARLFEEAGLDAP</sequence>
<evidence type="ECO:0000259" key="6">
    <source>
        <dbReference type="Pfam" id="PF00933"/>
    </source>
</evidence>
<dbReference type="NCBIfam" id="NF003740">
    <property type="entry name" value="PRK05337.1"/>
    <property type="match status" value="1"/>
</dbReference>
<feature type="domain" description="Glycoside hydrolase family 3 N-terminal" evidence="6">
    <location>
        <begin position="31"/>
        <end position="282"/>
    </location>
</feature>
<evidence type="ECO:0000256" key="5">
    <source>
        <dbReference type="ARBA" id="ARBA00023295"/>
    </source>
</evidence>
<evidence type="ECO:0000256" key="3">
    <source>
        <dbReference type="ARBA" id="ARBA00012663"/>
    </source>
</evidence>
<evidence type="ECO:0000256" key="2">
    <source>
        <dbReference type="ARBA" id="ARBA00005336"/>
    </source>
</evidence>
<dbReference type="SUPFAM" id="SSF51445">
    <property type="entry name" value="(Trans)glycosidases"/>
    <property type="match status" value="1"/>
</dbReference>
<dbReference type="GO" id="GO:0005975">
    <property type="term" value="P:carbohydrate metabolic process"/>
    <property type="evidence" value="ECO:0007669"/>
    <property type="project" value="InterPro"/>
</dbReference>
<protein>
    <recommendedName>
        <fullName evidence="3">beta-N-acetylhexosaminidase</fullName>
        <ecNumber evidence="3">3.2.1.52</ecNumber>
    </recommendedName>
</protein>
<keyword evidence="5 7" id="KW-0326">Glycosidase</keyword>
<evidence type="ECO:0000256" key="4">
    <source>
        <dbReference type="ARBA" id="ARBA00022801"/>
    </source>
</evidence>
<keyword evidence="4 7" id="KW-0378">Hydrolase</keyword>
<comment type="catalytic activity">
    <reaction evidence="1">
        <text>Hydrolysis of terminal non-reducing N-acetyl-D-hexosamine residues in N-acetyl-beta-D-hexosaminides.</text>
        <dbReference type="EC" id="3.2.1.52"/>
    </reaction>
</comment>
<evidence type="ECO:0000313" key="8">
    <source>
        <dbReference type="Proteomes" id="UP000325122"/>
    </source>
</evidence>
<dbReference type="PANTHER" id="PTHR30480:SF13">
    <property type="entry name" value="BETA-HEXOSAMINIDASE"/>
    <property type="match status" value="1"/>
</dbReference>
<dbReference type="PANTHER" id="PTHR30480">
    <property type="entry name" value="BETA-HEXOSAMINIDASE-RELATED"/>
    <property type="match status" value="1"/>
</dbReference>
<dbReference type="InterPro" id="IPR017853">
    <property type="entry name" value="GH"/>
</dbReference>
<comment type="caution">
    <text evidence="7">The sequence shown here is derived from an EMBL/GenBank/DDBJ whole genome shotgun (WGS) entry which is preliminary data.</text>
</comment>
<evidence type="ECO:0000313" key="7">
    <source>
        <dbReference type="EMBL" id="KAA5805375.1"/>
    </source>
</evidence>
<dbReference type="Proteomes" id="UP000325122">
    <property type="component" value="Unassembled WGS sequence"/>
</dbReference>
<dbReference type="EC" id="3.2.1.52" evidence="3"/>
<accession>A0A5M6ZN84</accession>
<dbReference type="AlphaFoldDB" id="A0A5M6ZN84"/>
<comment type="similarity">
    <text evidence="2">Belongs to the glycosyl hydrolase 3 family.</text>
</comment>
<dbReference type="Pfam" id="PF00933">
    <property type="entry name" value="Glyco_hydro_3"/>
    <property type="match status" value="1"/>
</dbReference>
<gene>
    <name evidence="7" type="primary">nagZ</name>
    <name evidence="7" type="ORF">F1654_05190</name>
</gene>